<organism evidence="3 4">
    <name type="scientific">Colletotrichum incanum</name>
    <name type="common">Soybean anthracnose fungus</name>
    <dbReference type="NCBI Taxonomy" id="1573173"/>
    <lineage>
        <taxon>Eukaryota</taxon>
        <taxon>Fungi</taxon>
        <taxon>Dikarya</taxon>
        <taxon>Ascomycota</taxon>
        <taxon>Pezizomycotina</taxon>
        <taxon>Sordariomycetes</taxon>
        <taxon>Hypocreomycetidae</taxon>
        <taxon>Glomerellales</taxon>
        <taxon>Glomerellaceae</taxon>
        <taxon>Colletotrichum</taxon>
        <taxon>Colletotrichum spaethianum species complex</taxon>
    </lineage>
</organism>
<evidence type="ECO:0000313" key="4">
    <source>
        <dbReference type="Proteomes" id="UP000076584"/>
    </source>
</evidence>
<sequence>MTPASSTFLTVALYKPCVEKIAESDSDEILGWLTKNSTDHIPWVLRVKSDFYQTIMNAFPNHLRFISTSRNHGAVNGIALISSSHKLLRFHEFLRPRTLYRVIHGGQPDNGLKSRLGRGSDPIFFQLHLQKHLRWRCRESSPFLSATNSWKKAMIIAAVYAARAFTGLRIIKFKTSGLGWNHGIQRLWSARSLIRQLGLNKDDRPYFNNEFLIEHSIPQESIIARFEWEEDKEILDPDRHFMTDAIHNLNIQKKVSKRQKERLAEKKKKAEEADVKKRKADGLDDSEPQIKKRKTGEWVKVGIKMARNVGA</sequence>
<feature type="compositionally biased region" description="Basic and acidic residues" evidence="1">
    <location>
        <begin position="261"/>
        <end position="275"/>
    </location>
</feature>
<feature type="region of interest" description="Disordered" evidence="1">
    <location>
        <begin position="257"/>
        <end position="291"/>
    </location>
</feature>
<feature type="domain" description="DUF7587" evidence="2">
    <location>
        <begin position="124"/>
        <end position="230"/>
    </location>
</feature>
<gene>
    <name evidence="3" type="ORF">CI238_08501</name>
</gene>
<dbReference type="Pfam" id="PF24494">
    <property type="entry name" value="DUF7587"/>
    <property type="match status" value="1"/>
</dbReference>
<name>A0A167C7T9_COLIC</name>
<dbReference type="AlphaFoldDB" id="A0A167C7T9"/>
<evidence type="ECO:0000259" key="2">
    <source>
        <dbReference type="Pfam" id="PF24494"/>
    </source>
</evidence>
<keyword evidence="4" id="KW-1185">Reference proteome</keyword>
<comment type="caution">
    <text evidence="3">The sequence shown here is derived from an EMBL/GenBank/DDBJ whole genome shotgun (WGS) entry which is preliminary data.</text>
</comment>
<dbReference type="InterPro" id="IPR056009">
    <property type="entry name" value="DUF7587"/>
</dbReference>
<accession>A0A167C7T9</accession>
<protein>
    <recommendedName>
        <fullName evidence="2">DUF7587 domain-containing protein</fullName>
    </recommendedName>
</protein>
<dbReference type="Proteomes" id="UP000076584">
    <property type="component" value="Unassembled WGS sequence"/>
</dbReference>
<evidence type="ECO:0000313" key="3">
    <source>
        <dbReference type="EMBL" id="KZL82244.1"/>
    </source>
</evidence>
<dbReference type="EMBL" id="LFIW01001475">
    <property type="protein sequence ID" value="KZL82244.1"/>
    <property type="molecule type" value="Genomic_DNA"/>
</dbReference>
<reference evidence="3 4" key="1">
    <citation type="submission" date="2015-06" db="EMBL/GenBank/DDBJ databases">
        <title>Survival trade-offs in plant roots during colonization by closely related pathogenic and mutualistic fungi.</title>
        <authorList>
            <person name="Hacquard S."/>
            <person name="Kracher B."/>
            <person name="Hiruma K."/>
            <person name="Weinman A."/>
            <person name="Muench P."/>
            <person name="Garrido Oter R."/>
            <person name="Ver Loren van Themaat E."/>
            <person name="Dallerey J.-F."/>
            <person name="Damm U."/>
            <person name="Henrissat B."/>
            <person name="Lespinet O."/>
            <person name="Thon M."/>
            <person name="Kemen E."/>
            <person name="McHardy A.C."/>
            <person name="Schulze-Lefert P."/>
            <person name="O'Connell R.J."/>
        </authorList>
    </citation>
    <scope>NUCLEOTIDE SEQUENCE [LARGE SCALE GENOMIC DNA]</scope>
    <source>
        <strain evidence="3 4">MAFF 238704</strain>
    </source>
</reference>
<evidence type="ECO:0000256" key="1">
    <source>
        <dbReference type="SAM" id="MobiDB-lite"/>
    </source>
</evidence>
<proteinExistence type="predicted"/>